<dbReference type="PANTHER" id="PTHR45947:SF3">
    <property type="entry name" value="SULFOQUINOVOSYL TRANSFERASE SQD2"/>
    <property type="match status" value="1"/>
</dbReference>
<dbReference type="SUPFAM" id="SSF53756">
    <property type="entry name" value="UDP-Glycosyltransferase/glycogen phosphorylase"/>
    <property type="match status" value="1"/>
</dbReference>
<keyword evidence="1 5" id="KW-0328">Glycosyltransferase</keyword>
<dbReference type="PANTHER" id="PTHR45947">
    <property type="entry name" value="SULFOQUINOVOSYL TRANSFERASE SQD2"/>
    <property type="match status" value="1"/>
</dbReference>
<name>A0ABV2XWV8_9ACTN</name>
<evidence type="ECO:0000259" key="4">
    <source>
        <dbReference type="Pfam" id="PF13439"/>
    </source>
</evidence>
<evidence type="ECO:0000313" key="5">
    <source>
        <dbReference type="EMBL" id="MEU2268499.1"/>
    </source>
</evidence>
<keyword evidence="6" id="KW-1185">Reference proteome</keyword>
<dbReference type="InterPro" id="IPR050194">
    <property type="entry name" value="Glycosyltransferase_grp1"/>
</dbReference>
<dbReference type="EMBL" id="JBEYBN010000025">
    <property type="protein sequence ID" value="MEU2268499.1"/>
    <property type="molecule type" value="Genomic_DNA"/>
</dbReference>
<dbReference type="Proteomes" id="UP001550603">
    <property type="component" value="Unassembled WGS sequence"/>
</dbReference>
<organism evidence="5 6">
    <name type="scientific">Streptomyces olindensis</name>
    <dbReference type="NCBI Taxonomy" id="358823"/>
    <lineage>
        <taxon>Bacteria</taxon>
        <taxon>Bacillati</taxon>
        <taxon>Actinomycetota</taxon>
        <taxon>Actinomycetes</taxon>
        <taxon>Kitasatosporales</taxon>
        <taxon>Streptomycetaceae</taxon>
        <taxon>Streptomyces</taxon>
    </lineage>
</organism>
<gene>
    <name evidence="5" type="ORF">ABZ568_19250</name>
</gene>
<evidence type="ECO:0000256" key="2">
    <source>
        <dbReference type="ARBA" id="ARBA00022679"/>
    </source>
</evidence>
<dbReference type="Pfam" id="PF00534">
    <property type="entry name" value="Glycos_transf_1"/>
    <property type="match status" value="1"/>
</dbReference>
<dbReference type="InterPro" id="IPR028098">
    <property type="entry name" value="Glyco_trans_4-like_N"/>
</dbReference>
<dbReference type="InterPro" id="IPR001296">
    <property type="entry name" value="Glyco_trans_1"/>
</dbReference>
<feature type="domain" description="Glycosyltransferase subfamily 4-like N-terminal" evidence="4">
    <location>
        <begin position="16"/>
        <end position="147"/>
    </location>
</feature>
<dbReference type="GO" id="GO:0016757">
    <property type="term" value="F:glycosyltransferase activity"/>
    <property type="evidence" value="ECO:0007669"/>
    <property type="project" value="UniProtKB-KW"/>
</dbReference>
<dbReference type="Gene3D" id="3.40.50.2000">
    <property type="entry name" value="Glycogen Phosphorylase B"/>
    <property type="match status" value="2"/>
</dbReference>
<dbReference type="EC" id="2.4.-.-" evidence="5"/>
<proteinExistence type="predicted"/>
<protein>
    <submittedName>
        <fullName evidence="5">Glycosyltransferase</fullName>
        <ecNumber evidence="5">2.4.-.-</ecNumber>
    </submittedName>
</protein>
<comment type="caution">
    <text evidence="5">The sequence shown here is derived from an EMBL/GenBank/DDBJ whole genome shotgun (WGS) entry which is preliminary data.</text>
</comment>
<accession>A0ABV2XWV8</accession>
<sequence length="381" mass="40892">MGKTTRICEVIKTLDVGGAEVLLVNRLRQAPRTGRDYTVVFLRAATDELVNALRDCGVTVVDLRSSPRWRRYLRMVGVVRRLAPDVVNVHSPLLAAVLRPVLHLRRPRPALVSTVHCVSCHPLTGLVNRTTRRLDDLTVAVSPQVAASRTVRGARAVRTRIHGVDVAVQRGWARQADQLRAEFGIPGDAFVLAFVANFRAVKNHPMMLDAAEVVLSRRPDALFVLAGDGPLREQVLADIDRRGLGDRVRYLGRVRQAGRLVAAADALVLSSHHEAMPVVVMEAIASGVPVVAPAVGGIPDLVHDGGNGILVEPGYPQRLAEAILRAMRPEVHAALSTGALAGTPSVDVAATAAWFDDVYAALADGARRRRAALAGRAAQSG</sequence>
<keyword evidence="2 5" id="KW-0808">Transferase</keyword>
<reference evidence="5 6" key="1">
    <citation type="submission" date="2024-06" db="EMBL/GenBank/DDBJ databases">
        <title>The Natural Products Discovery Center: Release of the First 8490 Sequenced Strains for Exploring Actinobacteria Biosynthetic Diversity.</title>
        <authorList>
            <person name="Kalkreuter E."/>
            <person name="Kautsar S.A."/>
            <person name="Yang D."/>
            <person name="Bader C.D."/>
            <person name="Teijaro C.N."/>
            <person name="Fluegel L."/>
            <person name="Davis C.M."/>
            <person name="Simpson J.R."/>
            <person name="Lauterbach L."/>
            <person name="Steele A.D."/>
            <person name="Gui C."/>
            <person name="Meng S."/>
            <person name="Li G."/>
            <person name="Viehrig K."/>
            <person name="Ye F."/>
            <person name="Su P."/>
            <person name="Kiefer A.F."/>
            <person name="Nichols A."/>
            <person name="Cepeda A.J."/>
            <person name="Yan W."/>
            <person name="Fan B."/>
            <person name="Jiang Y."/>
            <person name="Adhikari A."/>
            <person name="Zheng C.-J."/>
            <person name="Schuster L."/>
            <person name="Cowan T.M."/>
            <person name="Smanski M.J."/>
            <person name="Chevrette M.G."/>
            <person name="De Carvalho L.P.S."/>
            <person name="Shen B."/>
        </authorList>
    </citation>
    <scope>NUCLEOTIDE SEQUENCE [LARGE SCALE GENOMIC DNA]</scope>
    <source>
        <strain evidence="5 6">NPDC019583</strain>
    </source>
</reference>
<dbReference type="RefSeq" id="WP_031120439.1">
    <property type="nucleotide sequence ID" value="NZ_JBEYBN010000025.1"/>
</dbReference>
<evidence type="ECO:0000313" key="6">
    <source>
        <dbReference type="Proteomes" id="UP001550603"/>
    </source>
</evidence>
<dbReference type="Pfam" id="PF13439">
    <property type="entry name" value="Glyco_transf_4"/>
    <property type="match status" value="1"/>
</dbReference>
<evidence type="ECO:0000256" key="1">
    <source>
        <dbReference type="ARBA" id="ARBA00022676"/>
    </source>
</evidence>
<evidence type="ECO:0000259" key="3">
    <source>
        <dbReference type="Pfam" id="PF00534"/>
    </source>
</evidence>
<feature type="domain" description="Glycosyl transferase family 1" evidence="3">
    <location>
        <begin position="177"/>
        <end position="328"/>
    </location>
</feature>